<accession>A0A7X4GNF2</accession>
<dbReference type="EMBL" id="WWCK01000001">
    <property type="protein sequence ID" value="MYM65714.1"/>
    <property type="molecule type" value="Genomic_DNA"/>
</dbReference>
<dbReference type="Proteomes" id="UP000450012">
    <property type="component" value="Unassembled WGS sequence"/>
</dbReference>
<comment type="caution">
    <text evidence="1">The sequence shown here is derived from an EMBL/GenBank/DDBJ whole genome shotgun (WGS) entry which is preliminary data.</text>
</comment>
<evidence type="ECO:0000313" key="1">
    <source>
        <dbReference type="EMBL" id="MYM65714.1"/>
    </source>
</evidence>
<gene>
    <name evidence="1" type="ORF">GTP45_02560</name>
</gene>
<sequence length="233" mass="26412">MSYVDYTDYLKFPSGRTVGNCRKDAKKLRKNTAVALHTALDSVAETHGIPLGWNKAIDLLLNQSLERVRGFVDPMSVDAIESIAKRNPSLTQYGLGLLSEERGEYLGLTVEEYRQKEHDDLLIMLHECSRALAFVSMLEPQRTVNMLSTRTSYELKHVAEKVFRYVTPGIYVPHGAFIVAALYKGFLPQRCSPTSLSVYFNISEQSPILQWDGDLDDPIASELTKRLEFYSRD</sequence>
<dbReference type="RefSeq" id="WP_161012295.1">
    <property type="nucleotide sequence ID" value="NZ_WWCK01000001.1"/>
</dbReference>
<evidence type="ECO:0000313" key="2">
    <source>
        <dbReference type="Proteomes" id="UP000450012"/>
    </source>
</evidence>
<protein>
    <submittedName>
        <fullName evidence="1">Uncharacterized protein</fullName>
    </submittedName>
</protein>
<proteinExistence type="predicted"/>
<dbReference type="AlphaFoldDB" id="A0A7X4GNF2"/>
<organism evidence="1 2">
    <name type="scientific">Duganella rivi</name>
    <dbReference type="NCBI Taxonomy" id="2666083"/>
    <lineage>
        <taxon>Bacteria</taxon>
        <taxon>Pseudomonadati</taxon>
        <taxon>Pseudomonadota</taxon>
        <taxon>Betaproteobacteria</taxon>
        <taxon>Burkholderiales</taxon>
        <taxon>Oxalobacteraceae</taxon>
        <taxon>Telluria group</taxon>
        <taxon>Duganella</taxon>
    </lineage>
</organism>
<name>A0A7X4GNF2_9BURK</name>
<reference evidence="1 2" key="1">
    <citation type="submission" date="2019-12" db="EMBL/GenBank/DDBJ databases">
        <title>Novel species isolated from a subtropical stream in China.</title>
        <authorList>
            <person name="Lu H."/>
        </authorList>
    </citation>
    <scope>NUCLEOTIDE SEQUENCE [LARGE SCALE GENOMIC DNA]</scope>
    <source>
        <strain evidence="1 2">FT55W</strain>
    </source>
</reference>
<keyword evidence="2" id="KW-1185">Reference proteome</keyword>